<dbReference type="GO" id="GO:0045820">
    <property type="term" value="P:negative regulation of glycolytic process"/>
    <property type="evidence" value="ECO:0007669"/>
    <property type="project" value="TreeGrafter"/>
</dbReference>
<dbReference type="GO" id="GO:0005829">
    <property type="term" value="C:cytosol"/>
    <property type="evidence" value="ECO:0007669"/>
    <property type="project" value="TreeGrafter"/>
</dbReference>
<dbReference type="SUPFAM" id="SSF53254">
    <property type="entry name" value="Phosphoglycerate mutase-like"/>
    <property type="match status" value="1"/>
</dbReference>
<accession>A0A917S474</accession>
<feature type="active site" description="Tele-phosphohistidine intermediate" evidence="2">
    <location>
        <position position="9"/>
    </location>
</feature>
<dbReference type="EMBL" id="BMOK01000008">
    <property type="protein sequence ID" value="GGL56403.1"/>
    <property type="molecule type" value="Genomic_DNA"/>
</dbReference>
<dbReference type="GO" id="GO:0004331">
    <property type="term" value="F:fructose-2,6-bisphosphate 2-phosphatase activity"/>
    <property type="evidence" value="ECO:0007669"/>
    <property type="project" value="TreeGrafter"/>
</dbReference>
<protein>
    <submittedName>
        <fullName evidence="4">Phosphoglycerate mutase</fullName>
    </submittedName>
</protein>
<sequence>MKTIYLVRHGETFFNKTGKVQGWCDSLLTETGIAQAERVGKMFRKNHTTFDAAWISDMGRTRKTANIILDQSNNNTVDLHETPLLRETSFGRFEGGSSEDMWHEVGRVIGKPDFTDSFPSAEKILALEGIKKLDTLKIAENFDDVKVRVLLLLKELEKSDRSVILLVSHSLFISILLRVIGNIDADHVPNASITKIIYKEGEFHPAYVGKVE</sequence>
<dbReference type="GO" id="GO:0043456">
    <property type="term" value="P:regulation of pentose-phosphate shunt"/>
    <property type="evidence" value="ECO:0007669"/>
    <property type="project" value="TreeGrafter"/>
</dbReference>
<keyword evidence="1" id="KW-0378">Hydrolase</keyword>
<gene>
    <name evidence="4" type="ORF">GCM10007968_20530</name>
</gene>
<organism evidence="4 5">
    <name type="scientific">Sporolactobacillus putidus</name>
    <dbReference type="NCBI Taxonomy" id="492735"/>
    <lineage>
        <taxon>Bacteria</taxon>
        <taxon>Bacillati</taxon>
        <taxon>Bacillota</taxon>
        <taxon>Bacilli</taxon>
        <taxon>Bacillales</taxon>
        <taxon>Sporolactobacillaceae</taxon>
        <taxon>Sporolactobacillus</taxon>
    </lineage>
</organism>
<evidence type="ECO:0000313" key="5">
    <source>
        <dbReference type="Proteomes" id="UP000654670"/>
    </source>
</evidence>
<evidence type="ECO:0000256" key="3">
    <source>
        <dbReference type="PIRSR" id="PIRSR613078-2"/>
    </source>
</evidence>
<comment type="caution">
    <text evidence="4">The sequence shown here is derived from an EMBL/GenBank/DDBJ whole genome shotgun (WGS) entry which is preliminary data.</text>
</comment>
<proteinExistence type="predicted"/>
<dbReference type="PROSITE" id="PS00175">
    <property type="entry name" value="PG_MUTASE"/>
    <property type="match status" value="1"/>
</dbReference>
<dbReference type="PANTHER" id="PTHR46517:SF1">
    <property type="entry name" value="FRUCTOSE-2,6-BISPHOSPHATASE TIGAR"/>
    <property type="match status" value="1"/>
</dbReference>
<dbReference type="CDD" id="cd07067">
    <property type="entry name" value="HP_PGM_like"/>
    <property type="match status" value="1"/>
</dbReference>
<dbReference type="Gene3D" id="3.40.50.1240">
    <property type="entry name" value="Phosphoglycerate mutase-like"/>
    <property type="match status" value="1"/>
</dbReference>
<dbReference type="InterPro" id="IPR051695">
    <property type="entry name" value="Phosphoglycerate_Mutase"/>
</dbReference>
<dbReference type="PANTHER" id="PTHR46517">
    <property type="entry name" value="FRUCTOSE-2,6-BISPHOSPHATASE TIGAR"/>
    <property type="match status" value="1"/>
</dbReference>
<dbReference type="InterPro" id="IPR001345">
    <property type="entry name" value="PG/BPGM_mutase_AS"/>
</dbReference>
<keyword evidence="5" id="KW-1185">Reference proteome</keyword>
<dbReference type="InterPro" id="IPR029033">
    <property type="entry name" value="His_PPase_superfam"/>
</dbReference>
<dbReference type="Pfam" id="PF00300">
    <property type="entry name" value="His_Phos_1"/>
    <property type="match status" value="1"/>
</dbReference>
<dbReference type="InterPro" id="IPR013078">
    <property type="entry name" value="His_Pase_superF_clade-1"/>
</dbReference>
<dbReference type="SMART" id="SM00855">
    <property type="entry name" value="PGAM"/>
    <property type="match status" value="1"/>
</dbReference>
<dbReference type="PIRSF" id="PIRSF000709">
    <property type="entry name" value="6PFK_2-Ptase"/>
    <property type="match status" value="1"/>
</dbReference>
<reference evidence="4" key="2">
    <citation type="submission" date="2020-09" db="EMBL/GenBank/DDBJ databases">
        <authorList>
            <person name="Sun Q."/>
            <person name="Ohkuma M."/>
        </authorList>
    </citation>
    <scope>NUCLEOTIDE SEQUENCE</scope>
    <source>
        <strain evidence="4">JCM 15325</strain>
    </source>
</reference>
<dbReference type="RefSeq" id="WP_188803030.1">
    <property type="nucleotide sequence ID" value="NZ_BMOK01000008.1"/>
</dbReference>
<feature type="binding site" evidence="3">
    <location>
        <begin position="8"/>
        <end position="15"/>
    </location>
    <ligand>
        <name>substrate</name>
    </ligand>
</feature>
<evidence type="ECO:0000313" key="4">
    <source>
        <dbReference type="EMBL" id="GGL56403.1"/>
    </source>
</evidence>
<evidence type="ECO:0000256" key="2">
    <source>
        <dbReference type="PIRSR" id="PIRSR613078-1"/>
    </source>
</evidence>
<dbReference type="AlphaFoldDB" id="A0A917S474"/>
<feature type="binding site" evidence="3">
    <location>
        <position position="60"/>
    </location>
    <ligand>
        <name>substrate</name>
    </ligand>
</feature>
<dbReference type="Proteomes" id="UP000654670">
    <property type="component" value="Unassembled WGS sequence"/>
</dbReference>
<reference evidence="4" key="1">
    <citation type="journal article" date="2014" name="Int. J. Syst. Evol. Microbiol.">
        <title>Complete genome sequence of Corynebacterium casei LMG S-19264T (=DSM 44701T), isolated from a smear-ripened cheese.</title>
        <authorList>
            <consortium name="US DOE Joint Genome Institute (JGI-PGF)"/>
            <person name="Walter F."/>
            <person name="Albersmeier A."/>
            <person name="Kalinowski J."/>
            <person name="Ruckert C."/>
        </authorList>
    </citation>
    <scope>NUCLEOTIDE SEQUENCE</scope>
    <source>
        <strain evidence="4">JCM 15325</strain>
    </source>
</reference>
<evidence type="ECO:0000256" key="1">
    <source>
        <dbReference type="ARBA" id="ARBA00022801"/>
    </source>
</evidence>
<name>A0A917S474_9BACL</name>
<feature type="active site" description="Proton donor/acceptor" evidence="2">
    <location>
        <position position="87"/>
    </location>
</feature>